<protein>
    <submittedName>
        <fullName evidence="1">Uncharacterized protein</fullName>
    </submittedName>
</protein>
<reference evidence="1" key="2">
    <citation type="journal article" date="2024" name="Plant">
        <title>Genomic evolution and insights into agronomic trait innovations of Sesamum species.</title>
        <authorList>
            <person name="Miao H."/>
            <person name="Wang L."/>
            <person name="Qu L."/>
            <person name="Liu H."/>
            <person name="Sun Y."/>
            <person name="Le M."/>
            <person name="Wang Q."/>
            <person name="Wei S."/>
            <person name="Zheng Y."/>
            <person name="Lin W."/>
            <person name="Duan Y."/>
            <person name="Cao H."/>
            <person name="Xiong S."/>
            <person name="Wang X."/>
            <person name="Wei L."/>
            <person name="Li C."/>
            <person name="Ma Q."/>
            <person name="Ju M."/>
            <person name="Zhao R."/>
            <person name="Li G."/>
            <person name="Mu C."/>
            <person name="Tian Q."/>
            <person name="Mei H."/>
            <person name="Zhang T."/>
            <person name="Gao T."/>
            <person name="Zhang H."/>
        </authorList>
    </citation>
    <scope>NUCLEOTIDE SEQUENCE</scope>
    <source>
        <strain evidence="1">G02</strain>
    </source>
</reference>
<organism evidence="1">
    <name type="scientific">Sesamum radiatum</name>
    <name type="common">Black benniseed</name>
    <dbReference type="NCBI Taxonomy" id="300843"/>
    <lineage>
        <taxon>Eukaryota</taxon>
        <taxon>Viridiplantae</taxon>
        <taxon>Streptophyta</taxon>
        <taxon>Embryophyta</taxon>
        <taxon>Tracheophyta</taxon>
        <taxon>Spermatophyta</taxon>
        <taxon>Magnoliopsida</taxon>
        <taxon>eudicotyledons</taxon>
        <taxon>Gunneridae</taxon>
        <taxon>Pentapetalae</taxon>
        <taxon>asterids</taxon>
        <taxon>lamiids</taxon>
        <taxon>Lamiales</taxon>
        <taxon>Pedaliaceae</taxon>
        <taxon>Sesamum</taxon>
    </lineage>
</organism>
<dbReference type="AlphaFoldDB" id="A0AAW2KQE5"/>
<sequence length="273" mass="29837">MESIKFFRLGTPGSILVRLGPGQQALAFHTHECMGYGGGQGVYTVLTLYHAGVLYLKSVFGFLEGPSSLFSFIFSRCPSLLDAWASSMLIYLAARAMRASNLVAGFLAKDLKKSPSNNPCTKALALTSWVAVGTSRAPALKHWSYSFRGSPSFWRMEKMLNSVFGCFNLLANWCRNRERNSWKLPITGGGNWLNHCCPARAKVLTKTQHFMSLGYRCSMAAFSKRDRCSCGSVVSSYSVVAGVLQFIGSSSSITPSVKGMLVCSSAIAPIIWY</sequence>
<name>A0AAW2KQE5_SESRA</name>
<accession>A0AAW2KQE5</accession>
<dbReference type="EMBL" id="JACGWJ010000027">
    <property type="protein sequence ID" value="KAL0308929.1"/>
    <property type="molecule type" value="Genomic_DNA"/>
</dbReference>
<comment type="caution">
    <text evidence="1">The sequence shown here is derived from an EMBL/GenBank/DDBJ whole genome shotgun (WGS) entry which is preliminary data.</text>
</comment>
<evidence type="ECO:0000313" key="1">
    <source>
        <dbReference type="EMBL" id="KAL0308929.1"/>
    </source>
</evidence>
<gene>
    <name evidence="1" type="ORF">Sradi_5835200</name>
</gene>
<reference evidence="1" key="1">
    <citation type="submission" date="2020-06" db="EMBL/GenBank/DDBJ databases">
        <authorList>
            <person name="Li T."/>
            <person name="Hu X."/>
            <person name="Zhang T."/>
            <person name="Song X."/>
            <person name="Zhang H."/>
            <person name="Dai N."/>
            <person name="Sheng W."/>
            <person name="Hou X."/>
            <person name="Wei L."/>
        </authorList>
    </citation>
    <scope>NUCLEOTIDE SEQUENCE</scope>
    <source>
        <strain evidence="1">G02</strain>
        <tissue evidence="1">Leaf</tissue>
    </source>
</reference>
<proteinExistence type="predicted"/>